<sequence length="135" mass="14616">MLVMLLLGIALASVSLSIGHGLGGRHAKQNIHDLAAALRSTRITATRRGQEATLAIDLTARTWQAPGREAHAFAPELDIRLTTAERFTRQRQGAYVFYPDGSASGGEIHLSDGDQSWRIDIDWLTGGISLVEPGR</sequence>
<keyword evidence="10" id="KW-1185">Reference proteome</keyword>
<keyword evidence="2" id="KW-1003">Cell membrane</keyword>
<evidence type="ECO:0000259" key="8">
    <source>
        <dbReference type="Pfam" id="PF12019"/>
    </source>
</evidence>
<keyword evidence="7" id="KW-0472">Membrane</keyword>
<dbReference type="GO" id="GO:0005886">
    <property type="term" value="C:plasma membrane"/>
    <property type="evidence" value="ECO:0007669"/>
    <property type="project" value="UniProtKB-SubCell"/>
</dbReference>
<dbReference type="AlphaFoldDB" id="S2KXN2"/>
<protein>
    <recommendedName>
        <fullName evidence="8">General secretion pathway GspH domain-containing protein</fullName>
    </recommendedName>
</protein>
<evidence type="ECO:0000313" key="10">
    <source>
        <dbReference type="Proteomes" id="UP000014463"/>
    </source>
</evidence>
<dbReference type="Pfam" id="PF12019">
    <property type="entry name" value="GspH"/>
    <property type="match status" value="1"/>
</dbReference>
<evidence type="ECO:0000256" key="3">
    <source>
        <dbReference type="ARBA" id="ARBA00022481"/>
    </source>
</evidence>
<dbReference type="Proteomes" id="UP000014463">
    <property type="component" value="Unassembled WGS sequence"/>
</dbReference>
<dbReference type="STRING" id="1121939.L861_14665"/>
<feature type="domain" description="General secretion pathway GspH" evidence="8">
    <location>
        <begin position="32"/>
        <end position="124"/>
    </location>
</feature>
<dbReference type="GO" id="GO:0015627">
    <property type="term" value="C:type II protein secretion system complex"/>
    <property type="evidence" value="ECO:0007669"/>
    <property type="project" value="InterPro"/>
</dbReference>
<evidence type="ECO:0000256" key="7">
    <source>
        <dbReference type="ARBA" id="ARBA00023136"/>
    </source>
</evidence>
<evidence type="ECO:0000256" key="2">
    <source>
        <dbReference type="ARBA" id="ARBA00022475"/>
    </source>
</evidence>
<name>S2KXN2_LITA3</name>
<dbReference type="EMBL" id="ASTJ01000043">
    <property type="protein sequence ID" value="EPC00169.1"/>
    <property type="molecule type" value="Genomic_DNA"/>
</dbReference>
<dbReference type="eggNOG" id="COG4970">
    <property type="taxonomic scope" value="Bacteria"/>
</dbReference>
<keyword evidence="5" id="KW-0812">Transmembrane</keyword>
<evidence type="ECO:0000256" key="4">
    <source>
        <dbReference type="ARBA" id="ARBA00022519"/>
    </source>
</evidence>
<accession>S2KXN2</accession>
<evidence type="ECO:0000256" key="6">
    <source>
        <dbReference type="ARBA" id="ARBA00022989"/>
    </source>
</evidence>
<dbReference type="PATRIC" id="fig|1121939.11.peg.4444"/>
<evidence type="ECO:0000256" key="5">
    <source>
        <dbReference type="ARBA" id="ARBA00022692"/>
    </source>
</evidence>
<keyword evidence="3" id="KW-0488">Methylation</keyword>
<dbReference type="InterPro" id="IPR022346">
    <property type="entry name" value="T2SS_GspH"/>
</dbReference>
<evidence type="ECO:0000256" key="1">
    <source>
        <dbReference type="ARBA" id="ARBA00004377"/>
    </source>
</evidence>
<keyword evidence="6" id="KW-1133">Transmembrane helix</keyword>
<proteinExistence type="predicted"/>
<reference evidence="9 10" key="1">
    <citation type="journal article" date="2013" name="Genome Announc.">
        <title>Draft genome sequence of the moderately halophilic gammaproteobacterium Halomonas anticariensis FP35.</title>
        <authorList>
            <person name="Tahrioui A."/>
            <person name="Quesada E."/>
            <person name="Llamas I."/>
        </authorList>
    </citation>
    <scope>NUCLEOTIDE SEQUENCE [LARGE SCALE GENOMIC DNA]</scope>
    <source>
        <strain evidence="10">DSM 16096 / CECT 5854 / LMG 22089 / FP35</strain>
    </source>
</reference>
<comment type="caution">
    <text evidence="9">The sequence shown here is derived from an EMBL/GenBank/DDBJ whole genome shotgun (WGS) entry which is preliminary data.</text>
</comment>
<organism evidence="9 10">
    <name type="scientific">Litchfieldella anticariensis (strain DSM 16096 / CECT 5854 / CIP 108499 / LMG 22089 / FP35)</name>
    <name type="common">Halomonas anticariensis</name>
    <dbReference type="NCBI Taxonomy" id="1121939"/>
    <lineage>
        <taxon>Bacteria</taxon>
        <taxon>Pseudomonadati</taxon>
        <taxon>Pseudomonadota</taxon>
        <taxon>Gammaproteobacteria</taxon>
        <taxon>Oceanospirillales</taxon>
        <taxon>Halomonadaceae</taxon>
        <taxon>Litchfieldella</taxon>
    </lineage>
</organism>
<dbReference type="GO" id="GO:0015628">
    <property type="term" value="P:protein secretion by the type II secretion system"/>
    <property type="evidence" value="ECO:0007669"/>
    <property type="project" value="InterPro"/>
</dbReference>
<evidence type="ECO:0000313" key="9">
    <source>
        <dbReference type="EMBL" id="EPC00169.1"/>
    </source>
</evidence>
<gene>
    <name evidence="9" type="ORF">L861_14665</name>
</gene>
<comment type="subcellular location">
    <subcellularLocation>
        <location evidence="1">Cell inner membrane</location>
        <topology evidence="1">Single-pass membrane protein</topology>
    </subcellularLocation>
</comment>
<keyword evidence="4" id="KW-0997">Cell inner membrane</keyword>